<keyword evidence="8 11" id="KW-0443">Lipid metabolism</keyword>
<dbReference type="EMBL" id="CAJFCV020000004">
    <property type="protein sequence ID" value="CAG9116196.1"/>
    <property type="molecule type" value="Genomic_DNA"/>
</dbReference>
<dbReference type="GO" id="GO:0005789">
    <property type="term" value="C:endoplasmic reticulum membrane"/>
    <property type="evidence" value="ECO:0007669"/>
    <property type="project" value="TreeGrafter"/>
</dbReference>
<proteinExistence type="inferred from homology"/>
<dbReference type="EC" id="2.3.1.199" evidence="11"/>
<evidence type="ECO:0000256" key="2">
    <source>
        <dbReference type="ARBA" id="ARBA00005194"/>
    </source>
</evidence>
<organism evidence="13 15">
    <name type="scientific">Bursaphelenchus xylophilus</name>
    <name type="common">Pinewood nematode worm</name>
    <name type="synonym">Aphelenchoides xylophilus</name>
    <dbReference type="NCBI Taxonomy" id="6326"/>
    <lineage>
        <taxon>Eukaryota</taxon>
        <taxon>Metazoa</taxon>
        <taxon>Ecdysozoa</taxon>
        <taxon>Nematoda</taxon>
        <taxon>Chromadorea</taxon>
        <taxon>Rhabditida</taxon>
        <taxon>Tylenchina</taxon>
        <taxon>Tylenchomorpha</taxon>
        <taxon>Aphelenchoidea</taxon>
        <taxon>Aphelenchoididae</taxon>
        <taxon>Bursaphelenchus</taxon>
    </lineage>
</organism>
<dbReference type="GO" id="GO:0009922">
    <property type="term" value="F:fatty acid elongase activity"/>
    <property type="evidence" value="ECO:0007669"/>
    <property type="project" value="UniProtKB-EC"/>
</dbReference>
<dbReference type="PROSITE" id="PS01188">
    <property type="entry name" value="ELO"/>
    <property type="match status" value="1"/>
</dbReference>
<feature type="transmembrane region" description="Helical" evidence="11">
    <location>
        <begin position="155"/>
        <end position="175"/>
    </location>
</feature>
<dbReference type="GO" id="GO:0034626">
    <property type="term" value="P:fatty acid elongation, polyunsaturated fatty acid"/>
    <property type="evidence" value="ECO:0007669"/>
    <property type="project" value="TreeGrafter"/>
</dbReference>
<dbReference type="Proteomes" id="UP000582659">
    <property type="component" value="Unassembled WGS sequence"/>
</dbReference>
<protein>
    <recommendedName>
        <fullName evidence="11">Elongation of very long chain fatty acids protein</fullName>
        <ecNumber evidence="11">2.3.1.199</ecNumber>
    </recommendedName>
    <alternativeName>
        <fullName evidence="11">Very-long-chain 3-oxoacyl-CoA synthase</fullName>
    </alternativeName>
</protein>
<comment type="subcellular location">
    <subcellularLocation>
        <location evidence="1">Membrane</location>
        <topology evidence="1">Multi-pass membrane protein</topology>
    </subcellularLocation>
</comment>
<reference evidence="15" key="1">
    <citation type="submission" date="2016-11" db="UniProtKB">
        <authorList>
            <consortium name="WormBaseParasite"/>
        </authorList>
    </citation>
    <scope>IDENTIFICATION</scope>
</reference>
<feature type="transmembrane region" description="Helical" evidence="11">
    <location>
        <begin position="250"/>
        <end position="269"/>
    </location>
</feature>
<dbReference type="Proteomes" id="UP000095284">
    <property type="component" value="Unplaced"/>
</dbReference>
<dbReference type="GO" id="GO:0042761">
    <property type="term" value="P:very long-chain fatty acid biosynthetic process"/>
    <property type="evidence" value="ECO:0007669"/>
    <property type="project" value="TreeGrafter"/>
</dbReference>
<dbReference type="InterPro" id="IPR030457">
    <property type="entry name" value="ELO_CS"/>
</dbReference>
<dbReference type="WBParaSite" id="BXY_0749800.1">
    <property type="protein sequence ID" value="BXY_0749800.1"/>
    <property type="gene ID" value="BXY_0749800"/>
</dbReference>
<dbReference type="Proteomes" id="UP000659654">
    <property type="component" value="Unassembled WGS sequence"/>
</dbReference>
<dbReference type="GO" id="GO:0034625">
    <property type="term" value="P:fatty acid elongation, monounsaturated fatty acid"/>
    <property type="evidence" value="ECO:0007669"/>
    <property type="project" value="TreeGrafter"/>
</dbReference>
<keyword evidence="14" id="KW-1185">Reference proteome</keyword>
<evidence type="ECO:0000256" key="11">
    <source>
        <dbReference type="RuleBase" id="RU361115"/>
    </source>
</evidence>
<reference evidence="12" key="2">
    <citation type="submission" date="2020-09" db="EMBL/GenBank/DDBJ databases">
        <authorList>
            <person name="Kikuchi T."/>
        </authorList>
    </citation>
    <scope>NUCLEOTIDE SEQUENCE</scope>
    <source>
        <strain evidence="12">Ka4C1</strain>
    </source>
</reference>
<evidence type="ECO:0000256" key="7">
    <source>
        <dbReference type="ARBA" id="ARBA00022989"/>
    </source>
</evidence>
<dbReference type="OrthoDB" id="10259681at2759"/>
<evidence type="ECO:0000256" key="6">
    <source>
        <dbReference type="ARBA" id="ARBA00022832"/>
    </source>
</evidence>
<evidence type="ECO:0000313" key="15">
    <source>
        <dbReference type="WBParaSite" id="BXY_0749800.1"/>
    </source>
</evidence>
<feature type="transmembrane region" description="Helical" evidence="11">
    <location>
        <begin position="181"/>
        <end position="199"/>
    </location>
</feature>
<dbReference type="EMBL" id="CAJFDI010000004">
    <property type="protein sequence ID" value="CAD5226760.1"/>
    <property type="molecule type" value="Genomic_DNA"/>
</dbReference>
<evidence type="ECO:0000256" key="9">
    <source>
        <dbReference type="ARBA" id="ARBA00023136"/>
    </source>
</evidence>
<dbReference type="Pfam" id="PF01151">
    <property type="entry name" value="ELO"/>
    <property type="match status" value="1"/>
</dbReference>
<comment type="similarity">
    <text evidence="11">Belongs to the ELO family.</text>
</comment>
<dbReference type="GO" id="GO:0030148">
    <property type="term" value="P:sphingolipid biosynthetic process"/>
    <property type="evidence" value="ECO:0007669"/>
    <property type="project" value="TreeGrafter"/>
</dbReference>
<dbReference type="UniPathway" id="UPA00094"/>
<dbReference type="eggNOG" id="KOG3072">
    <property type="taxonomic scope" value="Eukaryota"/>
</dbReference>
<keyword evidence="3 11" id="KW-0444">Lipid biosynthesis</keyword>
<evidence type="ECO:0000313" key="12">
    <source>
        <dbReference type="EMBL" id="CAD5226760.1"/>
    </source>
</evidence>
<comment type="catalytic activity">
    <reaction evidence="11">
        <text>a very-long-chain acyl-CoA + malonyl-CoA + H(+) = a very-long-chain 3-oxoacyl-CoA + CO2 + CoA</text>
        <dbReference type="Rhea" id="RHEA:32727"/>
        <dbReference type="ChEBI" id="CHEBI:15378"/>
        <dbReference type="ChEBI" id="CHEBI:16526"/>
        <dbReference type="ChEBI" id="CHEBI:57287"/>
        <dbReference type="ChEBI" id="CHEBI:57384"/>
        <dbReference type="ChEBI" id="CHEBI:90725"/>
        <dbReference type="ChEBI" id="CHEBI:90736"/>
        <dbReference type="EC" id="2.3.1.199"/>
    </reaction>
</comment>
<feature type="transmembrane region" description="Helical" evidence="11">
    <location>
        <begin position="127"/>
        <end position="148"/>
    </location>
</feature>
<keyword evidence="7 11" id="KW-1133">Transmembrane helix</keyword>
<evidence type="ECO:0000313" key="13">
    <source>
        <dbReference type="Proteomes" id="UP000095284"/>
    </source>
</evidence>
<keyword evidence="5 11" id="KW-0812">Transmembrane</keyword>
<feature type="transmembrane region" description="Helical" evidence="11">
    <location>
        <begin position="219"/>
        <end position="238"/>
    </location>
</feature>
<keyword evidence="9 11" id="KW-0472">Membrane</keyword>
<evidence type="ECO:0000256" key="3">
    <source>
        <dbReference type="ARBA" id="ARBA00022516"/>
    </source>
</evidence>
<name>A0A1I7S3B7_BURXY</name>
<feature type="transmembrane region" description="Helical" evidence="11">
    <location>
        <begin position="45"/>
        <end position="63"/>
    </location>
</feature>
<evidence type="ECO:0000256" key="4">
    <source>
        <dbReference type="ARBA" id="ARBA00022679"/>
    </source>
</evidence>
<dbReference type="InterPro" id="IPR002076">
    <property type="entry name" value="ELO_fam"/>
</dbReference>
<dbReference type="GO" id="GO:0019367">
    <property type="term" value="P:fatty acid elongation, saturated fatty acid"/>
    <property type="evidence" value="ECO:0007669"/>
    <property type="project" value="TreeGrafter"/>
</dbReference>
<accession>A0A1I7S3B7</accession>
<keyword evidence="4 11" id="KW-0808">Transferase</keyword>
<evidence type="ECO:0000256" key="5">
    <source>
        <dbReference type="ARBA" id="ARBA00022692"/>
    </source>
</evidence>
<evidence type="ECO:0000313" key="14">
    <source>
        <dbReference type="Proteomes" id="UP000659654"/>
    </source>
</evidence>
<keyword evidence="10 11" id="KW-0275">Fatty acid biosynthesis</keyword>
<evidence type="ECO:0000256" key="8">
    <source>
        <dbReference type="ARBA" id="ARBA00023098"/>
    </source>
</evidence>
<dbReference type="PANTHER" id="PTHR11157">
    <property type="entry name" value="FATTY ACID ACYL TRANSFERASE-RELATED"/>
    <property type="match status" value="1"/>
</dbReference>
<evidence type="ECO:0000256" key="10">
    <source>
        <dbReference type="ARBA" id="ARBA00023160"/>
    </source>
</evidence>
<dbReference type="PANTHER" id="PTHR11157:SF26">
    <property type="entry name" value="ELONGATION OF LONG CHAIN FATTY ACIDS PROTEIN 1"/>
    <property type="match status" value="1"/>
</dbReference>
<keyword evidence="6 11" id="KW-0276">Fatty acid metabolism</keyword>
<sequence>MAEFGSWDQIKKNLSEFKLDYKTLWDITSAKKFDEKKAQTWTENHFFLTIQLSIAYVIVVFGTKSLMRNRQPFNLFIPLNVWNLFLAVFSIVGTIKLTPEFLDVVLGKGLTESYCHTTTFTSGINGYWMFLFILSKTVELVDTVFLVLRKRPLMFLHWYHHILTMIYAFYSYPVTPGFNRWGIYLNFFVHSFMYSYYFLRSMKIAVPGPVAKLITTLQIWQFIISVAILAHLGVLIYVQKAACDFNPRVFVLAVFMDVTYLILFINFFLKSYVLKGGKAKYKVQNGVNPKKTN</sequence>
<feature type="transmembrane region" description="Helical" evidence="11">
    <location>
        <begin position="75"/>
        <end position="95"/>
    </location>
</feature>
<evidence type="ECO:0000256" key="1">
    <source>
        <dbReference type="ARBA" id="ARBA00004141"/>
    </source>
</evidence>
<gene>
    <name evidence="12" type="ORF">BXYJ_LOCUS9305</name>
</gene>
<comment type="pathway">
    <text evidence="2">Lipid metabolism; fatty acid biosynthesis.</text>
</comment>
<dbReference type="AlphaFoldDB" id="A0A1I7S3B7"/>
<dbReference type="SMR" id="A0A1I7S3B7"/>